<organism evidence="1 2">
    <name type="scientific">Chitinophaga parva</name>
    <dbReference type="NCBI Taxonomy" id="2169414"/>
    <lineage>
        <taxon>Bacteria</taxon>
        <taxon>Pseudomonadati</taxon>
        <taxon>Bacteroidota</taxon>
        <taxon>Chitinophagia</taxon>
        <taxon>Chitinophagales</taxon>
        <taxon>Chitinophagaceae</taxon>
        <taxon>Chitinophaga</taxon>
    </lineage>
</organism>
<keyword evidence="2" id="KW-1185">Reference proteome</keyword>
<gene>
    <name evidence="1" type="ORF">DCC81_24810</name>
</gene>
<protein>
    <submittedName>
        <fullName evidence="1">Uncharacterized protein</fullName>
    </submittedName>
</protein>
<proteinExistence type="predicted"/>
<name>A0A2T7BBN8_9BACT</name>
<dbReference type="EMBL" id="QCYK01000004">
    <property type="protein sequence ID" value="PUZ21812.1"/>
    <property type="molecule type" value="Genomic_DNA"/>
</dbReference>
<comment type="caution">
    <text evidence="1">The sequence shown here is derived from an EMBL/GenBank/DDBJ whole genome shotgun (WGS) entry which is preliminary data.</text>
</comment>
<sequence length="435" mass="46658">MQENVDLVNIIKINELPPSPGTQLNWLGVVARPDTGQAYRDTWEQLASVIANEIGSVTTPIERFYLVGGTGEFDPADGDTFVSDPNLDGLDYDLMKWGVGDIRKGTDWQNDVEGGGFTILGSPMSFGEMYVARPRPKVSNILSSTDAVARFTAGIKTVQASGTMLTADFRKLIILASTTTTMTYTIKAASVYPANVLLRIMTGTGAQKQSTILIEGGASFNWGGDSITALYLGQKHTLDLISDGTQWYVMDKTPERAFGTPRLGPMADINELPADGGQYLRIDYPDAWAKIQALAAASPGAVKSNSEWDANPTYFGSGNGTTTFRMPRWYAMQFRALDPSGSIDTDRATAVPSQSNMPGSYQADLVGPLTIKYNMAEKRNDTDGNGAEENKGGKGPGWTLAASVLQNNGTAAITAGSGVETRPKNVGLFVYVTLI</sequence>
<dbReference type="Proteomes" id="UP000244450">
    <property type="component" value="Unassembled WGS sequence"/>
</dbReference>
<evidence type="ECO:0000313" key="2">
    <source>
        <dbReference type="Proteomes" id="UP000244450"/>
    </source>
</evidence>
<evidence type="ECO:0000313" key="1">
    <source>
        <dbReference type="EMBL" id="PUZ21812.1"/>
    </source>
</evidence>
<accession>A0A2T7BBN8</accession>
<dbReference type="OrthoDB" id="9810174at2"/>
<dbReference type="AlphaFoldDB" id="A0A2T7BBN8"/>
<dbReference type="RefSeq" id="WP_108689460.1">
    <property type="nucleotide sequence ID" value="NZ_QCYK01000004.1"/>
</dbReference>
<reference evidence="1 2" key="1">
    <citation type="submission" date="2018-04" db="EMBL/GenBank/DDBJ databases">
        <title>Chitinophaga fuyangensis sp. nov., isolated from soil in a chemical factory.</title>
        <authorList>
            <person name="Chen K."/>
        </authorList>
    </citation>
    <scope>NUCLEOTIDE SEQUENCE [LARGE SCALE GENOMIC DNA]</scope>
    <source>
        <strain evidence="1 2">LY-1</strain>
    </source>
</reference>